<dbReference type="RefSeq" id="WP_376844749.1">
    <property type="nucleotide sequence ID" value="NZ_JBHSFW010000001.1"/>
</dbReference>
<dbReference type="InterPro" id="IPR011701">
    <property type="entry name" value="MFS"/>
</dbReference>
<keyword evidence="3 6" id="KW-0812">Transmembrane</keyword>
<evidence type="ECO:0000256" key="4">
    <source>
        <dbReference type="ARBA" id="ARBA00022989"/>
    </source>
</evidence>
<evidence type="ECO:0000313" key="7">
    <source>
        <dbReference type="EMBL" id="MFC4617719.1"/>
    </source>
</evidence>
<feature type="transmembrane region" description="Helical" evidence="6">
    <location>
        <begin position="363"/>
        <end position="381"/>
    </location>
</feature>
<keyword evidence="2" id="KW-1003">Cell membrane</keyword>
<feature type="transmembrane region" description="Helical" evidence="6">
    <location>
        <begin position="36"/>
        <end position="61"/>
    </location>
</feature>
<name>A0ABV9GKL3_9BACL</name>
<dbReference type="CDD" id="cd06173">
    <property type="entry name" value="MFS_MefA_like"/>
    <property type="match status" value="1"/>
</dbReference>
<dbReference type="PANTHER" id="PTHR23513">
    <property type="entry name" value="INTEGRAL MEMBRANE EFFLUX PROTEIN-RELATED"/>
    <property type="match status" value="1"/>
</dbReference>
<keyword evidence="8" id="KW-1185">Reference proteome</keyword>
<dbReference type="Pfam" id="PF07690">
    <property type="entry name" value="MFS_1"/>
    <property type="match status" value="1"/>
</dbReference>
<feature type="transmembrane region" description="Helical" evidence="6">
    <location>
        <begin position="7"/>
        <end position="30"/>
    </location>
</feature>
<evidence type="ECO:0000256" key="1">
    <source>
        <dbReference type="ARBA" id="ARBA00004651"/>
    </source>
</evidence>
<feature type="transmembrane region" description="Helical" evidence="6">
    <location>
        <begin position="335"/>
        <end position="357"/>
    </location>
</feature>
<feature type="transmembrane region" description="Helical" evidence="6">
    <location>
        <begin position="277"/>
        <end position="297"/>
    </location>
</feature>
<evidence type="ECO:0000256" key="5">
    <source>
        <dbReference type="ARBA" id="ARBA00023136"/>
    </source>
</evidence>
<gene>
    <name evidence="7" type="ORF">ACFO4N_03135</name>
</gene>
<comment type="subcellular location">
    <subcellularLocation>
        <location evidence="1">Cell membrane</location>
        <topology evidence="1">Multi-pass membrane protein</topology>
    </subcellularLocation>
</comment>
<evidence type="ECO:0000256" key="2">
    <source>
        <dbReference type="ARBA" id="ARBA00022475"/>
    </source>
</evidence>
<evidence type="ECO:0000256" key="3">
    <source>
        <dbReference type="ARBA" id="ARBA00022692"/>
    </source>
</evidence>
<keyword evidence="5 6" id="KW-0472">Membrane</keyword>
<accession>A0ABV9GKL3</accession>
<evidence type="ECO:0000313" key="8">
    <source>
        <dbReference type="Proteomes" id="UP001596022"/>
    </source>
</evidence>
<comment type="caution">
    <text evidence="7">The sequence shown here is derived from an EMBL/GenBank/DDBJ whole genome shotgun (WGS) entry which is preliminary data.</text>
</comment>
<dbReference type="Gene3D" id="1.20.1250.20">
    <property type="entry name" value="MFS general substrate transporter like domains"/>
    <property type="match status" value="1"/>
</dbReference>
<sequence>MLKKINYLTGAAISNFGDGCQQIAMTWYIYHLTGNAFSIGLMIAIYYVPSIVLTPFLSVLVDARDAKWLTIATDVGRFVFIGLMTVLIFLGVDSVFLLYIMQGFLAVCYTIYKPASQSFIKEAFKSKDLAFVMSKSSSFNELANIVGVGIAGALIAAAPAVYCFLINDLSFLFPIFLFALVKRAQKKAAPQGKLLFFSKLKEGFAFIRTEKDMPYLFYLSILNSVALQMSATMLLPLAQKLGGESQLYATFEMAFSIGGILSGLMLTILLLKWRGRLLIFTMVGMAILSVLIGVVPYKYVQVFLLFLFGFFTFSHMVATQTIIQLRTPIELIGRVIGFRTIIASLVKITSALSTGFLIERLEISNILFLFALIIFLSLLSFKKAKSVEVHLNG</sequence>
<feature type="transmembrane region" description="Helical" evidence="6">
    <location>
        <begin position="247"/>
        <end position="270"/>
    </location>
</feature>
<dbReference type="SUPFAM" id="SSF103473">
    <property type="entry name" value="MFS general substrate transporter"/>
    <property type="match status" value="1"/>
</dbReference>
<dbReference type="Proteomes" id="UP001596022">
    <property type="component" value="Unassembled WGS sequence"/>
</dbReference>
<reference evidence="8" key="1">
    <citation type="journal article" date="2019" name="Int. J. Syst. Evol. Microbiol.">
        <title>The Global Catalogue of Microorganisms (GCM) 10K type strain sequencing project: providing services to taxonomists for standard genome sequencing and annotation.</title>
        <authorList>
            <consortium name="The Broad Institute Genomics Platform"/>
            <consortium name="The Broad Institute Genome Sequencing Center for Infectious Disease"/>
            <person name="Wu L."/>
            <person name="Ma J."/>
        </authorList>
    </citation>
    <scope>NUCLEOTIDE SEQUENCE [LARGE SCALE GENOMIC DNA]</scope>
    <source>
        <strain evidence="8">CGMCC 1.16306</strain>
    </source>
</reference>
<protein>
    <submittedName>
        <fullName evidence="7">MFS transporter</fullName>
    </submittedName>
</protein>
<feature type="transmembrane region" description="Helical" evidence="6">
    <location>
        <begin position="215"/>
        <end position="235"/>
    </location>
</feature>
<proteinExistence type="predicted"/>
<evidence type="ECO:0000256" key="6">
    <source>
        <dbReference type="SAM" id="Phobius"/>
    </source>
</evidence>
<dbReference type="InterPro" id="IPR036259">
    <property type="entry name" value="MFS_trans_sf"/>
</dbReference>
<dbReference type="PANTHER" id="PTHR23513:SF6">
    <property type="entry name" value="MAJOR FACILITATOR SUPERFAMILY ASSOCIATED DOMAIN-CONTAINING PROTEIN"/>
    <property type="match status" value="1"/>
</dbReference>
<feature type="transmembrane region" description="Helical" evidence="6">
    <location>
        <begin position="303"/>
        <end position="323"/>
    </location>
</feature>
<feature type="transmembrane region" description="Helical" evidence="6">
    <location>
        <begin position="142"/>
        <end position="158"/>
    </location>
</feature>
<dbReference type="EMBL" id="JBHSFW010000001">
    <property type="protein sequence ID" value="MFC4617719.1"/>
    <property type="molecule type" value="Genomic_DNA"/>
</dbReference>
<feature type="transmembrane region" description="Helical" evidence="6">
    <location>
        <begin position="68"/>
        <end position="90"/>
    </location>
</feature>
<keyword evidence="4 6" id="KW-1133">Transmembrane helix</keyword>
<organism evidence="7 8">
    <name type="scientific">Camelliibacillus cellulosilyticus</name>
    <dbReference type="NCBI Taxonomy" id="2174486"/>
    <lineage>
        <taxon>Bacteria</taxon>
        <taxon>Bacillati</taxon>
        <taxon>Bacillota</taxon>
        <taxon>Bacilli</taxon>
        <taxon>Bacillales</taxon>
        <taxon>Sporolactobacillaceae</taxon>
        <taxon>Camelliibacillus</taxon>
    </lineage>
</organism>